<dbReference type="InterPro" id="IPR036271">
    <property type="entry name" value="Tet_transcr_reg_TetR-rel_C_sf"/>
</dbReference>
<dbReference type="InterPro" id="IPR009057">
    <property type="entry name" value="Homeodomain-like_sf"/>
</dbReference>
<protein>
    <submittedName>
        <fullName evidence="4">Transcriptional regulator, TetR family</fullName>
    </submittedName>
</protein>
<dbReference type="GO" id="GO:0003677">
    <property type="term" value="F:DNA binding"/>
    <property type="evidence" value="ECO:0007669"/>
    <property type="project" value="UniProtKB-UniRule"/>
</dbReference>
<accession>C0GFF5</accession>
<dbReference type="AlphaFoldDB" id="C0GFF5"/>
<evidence type="ECO:0000313" key="5">
    <source>
        <dbReference type="Proteomes" id="UP000006443"/>
    </source>
</evidence>
<keyword evidence="1 2" id="KW-0238">DNA-binding</keyword>
<dbReference type="Gene3D" id="1.10.357.10">
    <property type="entry name" value="Tetracycline Repressor, domain 2"/>
    <property type="match status" value="1"/>
</dbReference>
<keyword evidence="5" id="KW-1185">Reference proteome</keyword>
<dbReference type="OrthoDB" id="9780939at2"/>
<gene>
    <name evidence="4" type="ORF">DealDRAFT_1214</name>
</gene>
<dbReference type="eggNOG" id="COG1309">
    <property type="taxonomic scope" value="Bacteria"/>
</dbReference>
<dbReference type="Proteomes" id="UP000006443">
    <property type="component" value="Unassembled WGS sequence"/>
</dbReference>
<dbReference type="InterPro" id="IPR001647">
    <property type="entry name" value="HTH_TetR"/>
</dbReference>
<dbReference type="SUPFAM" id="SSF46689">
    <property type="entry name" value="Homeodomain-like"/>
    <property type="match status" value="1"/>
</dbReference>
<dbReference type="STRING" id="555088.DealDRAFT_1214"/>
<sequence>MREELSKAEQTRERILNVAIREFALQGYNKASTNHIMEQVGMAKGLLFHYYSNKQKLYLACLQKVLAEVQKELDQFMQQMPQDLFERLASFLRWKNQLAIDQPLTFRFLLGISKLPSGVRSNADGMLVSLRKKNSQLLADYDQTLWDPKVNQKDALEVVVLLFDSMDHKWVQQMDADTPQDQKELLCYALRLLDVLKVGFYRTN</sequence>
<dbReference type="PROSITE" id="PS50977">
    <property type="entry name" value="HTH_TETR_2"/>
    <property type="match status" value="1"/>
</dbReference>
<dbReference type="Gene3D" id="1.10.10.60">
    <property type="entry name" value="Homeodomain-like"/>
    <property type="match status" value="1"/>
</dbReference>
<proteinExistence type="predicted"/>
<evidence type="ECO:0000256" key="1">
    <source>
        <dbReference type="ARBA" id="ARBA00023125"/>
    </source>
</evidence>
<dbReference type="PANTHER" id="PTHR30328:SF54">
    <property type="entry name" value="HTH-TYPE TRANSCRIPTIONAL REPRESSOR SCO4008"/>
    <property type="match status" value="1"/>
</dbReference>
<comment type="caution">
    <text evidence="4">The sequence shown here is derived from an EMBL/GenBank/DDBJ whole genome shotgun (WGS) entry which is preliminary data.</text>
</comment>
<evidence type="ECO:0000256" key="2">
    <source>
        <dbReference type="PROSITE-ProRule" id="PRU00335"/>
    </source>
</evidence>
<dbReference type="PRINTS" id="PR00455">
    <property type="entry name" value="HTHTETR"/>
</dbReference>
<dbReference type="EMBL" id="ACJM01000005">
    <property type="protein sequence ID" value="EEG77915.1"/>
    <property type="molecule type" value="Genomic_DNA"/>
</dbReference>
<dbReference type="RefSeq" id="WP_008515815.1">
    <property type="nucleotide sequence ID" value="NZ_ACJM01000005.1"/>
</dbReference>
<evidence type="ECO:0000313" key="4">
    <source>
        <dbReference type="EMBL" id="EEG77915.1"/>
    </source>
</evidence>
<feature type="DNA-binding region" description="H-T-H motif" evidence="2">
    <location>
        <begin position="32"/>
        <end position="51"/>
    </location>
</feature>
<dbReference type="InterPro" id="IPR050109">
    <property type="entry name" value="HTH-type_TetR-like_transc_reg"/>
</dbReference>
<dbReference type="PANTHER" id="PTHR30328">
    <property type="entry name" value="TRANSCRIPTIONAL REPRESSOR"/>
    <property type="match status" value="1"/>
</dbReference>
<dbReference type="SUPFAM" id="SSF48498">
    <property type="entry name" value="Tetracyclin repressor-like, C-terminal domain"/>
    <property type="match status" value="1"/>
</dbReference>
<name>C0GFF5_DETAL</name>
<organism evidence="4 5">
    <name type="scientific">Dethiobacter alkaliphilus AHT 1</name>
    <dbReference type="NCBI Taxonomy" id="555088"/>
    <lineage>
        <taxon>Bacteria</taxon>
        <taxon>Bacillati</taxon>
        <taxon>Bacillota</taxon>
        <taxon>Dethiobacteria</taxon>
        <taxon>Dethiobacterales</taxon>
        <taxon>Dethiobacteraceae</taxon>
        <taxon>Dethiobacter</taxon>
    </lineage>
</organism>
<evidence type="ECO:0000259" key="3">
    <source>
        <dbReference type="PROSITE" id="PS50977"/>
    </source>
</evidence>
<dbReference type="GO" id="GO:0006355">
    <property type="term" value="P:regulation of DNA-templated transcription"/>
    <property type="evidence" value="ECO:0007669"/>
    <property type="project" value="UniProtKB-ARBA"/>
</dbReference>
<feature type="domain" description="HTH tetR-type" evidence="3">
    <location>
        <begin position="9"/>
        <end position="69"/>
    </location>
</feature>
<reference evidence="4 5" key="1">
    <citation type="submission" date="2009-02" db="EMBL/GenBank/DDBJ databases">
        <title>Sequencing of the draft genome and assembly of Dethiobacter alkaliphilus AHT 1.</title>
        <authorList>
            <consortium name="US DOE Joint Genome Institute (JGI-PGF)"/>
            <person name="Lucas S."/>
            <person name="Copeland A."/>
            <person name="Lapidus A."/>
            <person name="Glavina del Rio T."/>
            <person name="Dalin E."/>
            <person name="Tice H."/>
            <person name="Bruce D."/>
            <person name="Goodwin L."/>
            <person name="Pitluck S."/>
            <person name="Larimer F."/>
            <person name="Land M.L."/>
            <person name="Hauser L."/>
            <person name="Muyzer G."/>
        </authorList>
    </citation>
    <scope>NUCLEOTIDE SEQUENCE [LARGE SCALE GENOMIC DNA]</scope>
    <source>
        <strain evidence="4 5">AHT 1</strain>
    </source>
</reference>
<dbReference type="Pfam" id="PF00440">
    <property type="entry name" value="TetR_N"/>
    <property type="match status" value="1"/>
</dbReference>